<dbReference type="Pfam" id="PF12686">
    <property type="entry name" value="DUF3800"/>
    <property type="match status" value="1"/>
</dbReference>
<proteinExistence type="predicted"/>
<reference evidence="1 2" key="1">
    <citation type="submission" date="2021-04" db="EMBL/GenBank/DDBJ databases">
        <title>Whole genome sequence of Jiella sp. KSK16Y-1.</title>
        <authorList>
            <person name="Tuo L."/>
        </authorList>
    </citation>
    <scope>NUCLEOTIDE SEQUENCE [LARGE SCALE GENOMIC DNA]</scope>
    <source>
        <strain evidence="1 2">KSK16Y-1</strain>
    </source>
</reference>
<dbReference type="EMBL" id="JAGJCF010000015">
    <property type="protein sequence ID" value="MBP0617262.1"/>
    <property type="molecule type" value="Genomic_DNA"/>
</dbReference>
<organism evidence="1 2">
    <name type="scientific">Jiella mangrovi</name>
    <dbReference type="NCBI Taxonomy" id="2821407"/>
    <lineage>
        <taxon>Bacteria</taxon>
        <taxon>Pseudomonadati</taxon>
        <taxon>Pseudomonadota</taxon>
        <taxon>Alphaproteobacteria</taxon>
        <taxon>Hyphomicrobiales</taxon>
        <taxon>Aurantimonadaceae</taxon>
        <taxon>Jiella</taxon>
    </lineage>
</organism>
<name>A0ABS4BKK7_9HYPH</name>
<dbReference type="RefSeq" id="WP_209595813.1">
    <property type="nucleotide sequence ID" value="NZ_JAGJCF010000015.1"/>
</dbReference>
<keyword evidence="2" id="KW-1185">Reference proteome</keyword>
<comment type="caution">
    <text evidence="1">The sequence shown here is derived from an EMBL/GenBank/DDBJ whole genome shotgun (WGS) entry which is preliminary data.</text>
</comment>
<evidence type="ECO:0000313" key="2">
    <source>
        <dbReference type="Proteomes" id="UP000678276"/>
    </source>
</evidence>
<gene>
    <name evidence="1" type="ORF">J6595_16875</name>
</gene>
<evidence type="ECO:0000313" key="1">
    <source>
        <dbReference type="EMBL" id="MBP0617262.1"/>
    </source>
</evidence>
<dbReference type="Proteomes" id="UP000678276">
    <property type="component" value="Unassembled WGS sequence"/>
</dbReference>
<sequence length="91" mass="10989">MDREKFSDFVFYADESGDHSLMSIDRGYPIFCLAVCAFDKRTYSRSIVPKFQAFKFRYFGHDAVILHERDIRKQINDFKILIDKRIEERFH</sequence>
<accession>A0ABS4BKK7</accession>
<protein>
    <submittedName>
        <fullName evidence="1">DUF3800 domain-containing protein</fullName>
    </submittedName>
</protein>
<dbReference type="InterPro" id="IPR024524">
    <property type="entry name" value="DUF3800"/>
</dbReference>